<name>A0A1I3N130_9FLAO</name>
<keyword evidence="1" id="KW-0472">Membrane</keyword>
<dbReference type="Pfam" id="PF12725">
    <property type="entry name" value="DUF3810"/>
    <property type="match status" value="1"/>
</dbReference>
<feature type="transmembrane region" description="Helical" evidence="1">
    <location>
        <begin position="90"/>
        <end position="113"/>
    </location>
</feature>
<evidence type="ECO:0008006" key="4">
    <source>
        <dbReference type="Google" id="ProtNLM"/>
    </source>
</evidence>
<evidence type="ECO:0000256" key="1">
    <source>
        <dbReference type="SAM" id="Phobius"/>
    </source>
</evidence>
<keyword evidence="1" id="KW-1133">Transmembrane helix</keyword>
<reference evidence="3" key="1">
    <citation type="submission" date="2016-10" db="EMBL/GenBank/DDBJ databases">
        <authorList>
            <person name="Varghese N."/>
            <person name="Submissions S."/>
        </authorList>
    </citation>
    <scope>NUCLEOTIDE SEQUENCE [LARGE SCALE GENOMIC DNA]</scope>
    <source>
        <strain evidence="3">DSM 22251</strain>
    </source>
</reference>
<gene>
    <name evidence="2" type="ORF">SAMN05421638_1916</name>
</gene>
<organism evidence="2 3">
    <name type="scientific">Kaistella treverensis</name>
    <dbReference type="NCBI Taxonomy" id="631455"/>
    <lineage>
        <taxon>Bacteria</taxon>
        <taxon>Pseudomonadati</taxon>
        <taxon>Bacteroidota</taxon>
        <taxon>Flavobacteriia</taxon>
        <taxon>Flavobacteriales</taxon>
        <taxon>Weeksellaceae</taxon>
        <taxon>Chryseobacterium group</taxon>
        <taxon>Kaistella</taxon>
    </lineage>
</organism>
<keyword evidence="3" id="KW-1185">Reference proteome</keyword>
<keyword evidence="1" id="KW-0812">Transmembrane</keyword>
<protein>
    <recommendedName>
        <fullName evidence="4">DUF3810 domain-containing protein</fullName>
    </recommendedName>
</protein>
<dbReference type="InterPro" id="IPR024294">
    <property type="entry name" value="DUF3810"/>
</dbReference>
<evidence type="ECO:0000313" key="2">
    <source>
        <dbReference type="EMBL" id="SFJ02901.1"/>
    </source>
</evidence>
<dbReference type="Proteomes" id="UP000242560">
    <property type="component" value="Unassembled WGS sequence"/>
</dbReference>
<proteinExistence type="predicted"/>
<dbReference type="AlphaFoldDB" id="A0A1I3N130"/>
<evidence type="ECO:0000313" key="3">
    <source>
        <dbReference type="Proteomes" id="UP000242560"/>
    </source>
</evidence>
<feature type="transmembrane region" description="Helical" evidence="1">
    <location>
        <begin position="53"/>
        <end position="78"/>
    </location>
</feature>
<dbReference type="EMBL" id="FORQ01000003">
    <property type="protein sequence ID" value="SFJ02901.1"/>
    <property type="molecule type" value="Genomic_DNA"/>
</dbReference>
<accession>A0A1I3N130</accession>
<sequence>MLINFKKLYRRKRFWAGLLLAQFVLFFLFSKIQFFSALFHHFFEFQKASHQKLFAGIPFSVGDVLYILLIIYFAFIFIKILNRKKRPVYLLKFLMFLNVLYFIYQIFWGMLYFQKPLLEKLPEKNIGLNEVKFLTLKYLEKCKKSREFVSEDEHGVFRINDFQKVETEVLAQQKKIPAFLSRKSATEIHAFKKSLFHNVISYSGILGYYNPFTAETQYNADLPDTYLPFTLAHESAHQLGFAREQEANFVGYLIGRNSKNPDLKYSTDYFVLKSLLNSLVEENPEFVKNVIDNYSEGMKRDRNAEKLFVEKHAGLLDIFFGFTNDLFLKSNQQDGTITYSYFIDLLLRYDENVK</sequence>